<evidence type="ECO:0000313" key="3">
    <source>
        <dbReference type="WBParaSite" id="TREG1_111460.1"/>
    </source>
</evidence>
<keyword evidence="2" id="KW-1185">Reference proteome</keyword>
<keyword evidence="1" id="KW-0472">Membrane</keyword>
<evidence type="ECO:0000256" key="1">
    <source>
        <dbReference type="SAM" id="Phobius"/>
    </source>
</evidence>
<protein>
    <submittedName>
        <fullName evidence="3">Uncharacterized protein</fullName>
    </submittedName>
</protein>
<keyword evidence="1" id="KW-1133">Transmembrane helix</keyword>
<feature type="transmembrane region" description="Helical" evidence="1">
    <location>
        <begin position="23"/>
        <end position="44"/>
    </location>
</feature>
<evidence type="ECO:0000313" key="2">
    <source>
        <dbReference type="Proteomes" id="UP000050795"/>
    </source>
</evidence>
<organism evidence="2 3">
    <name type="scientific">Trichobilharzia regenti</name>
    <name type="common">Nasal bird schistosome</name>
    <dbReference type="NCBI Taxonomy" id="157069"/>
    <lineage>
        <taxon>Eukaryota</taxon>
        <taxon>Metazoa</taxon>
        <taxon>Spiralia</taxon>
        <taxon>Lophotrochozoa</taxon>
        <taxon>Platyhelminthes</taxon>
        <taxon>Trematoda</taxon>
        <taxon>Digenea</taxon>
        <taxon>Strigeidida</taxon>
        <taxon>Schistosomatoidea</taxon>
        <taxon>Schistosomatidae</taxon>
        <taxon>Trichobilharzia</taxon>
    </lineage>
</organism>
<reference evidence="2" key="1">
    <citation type="submission" date="2022-06" db="EMBL/GenBank/DDBJ databases">
        <authorList>
            <person name="Berger JAMES D."/>
            <person name="Berger JAMES D."/>
        </authorList>
    </citation>
    <scope>NUCLEOTIDE SEQUENCE [LARGE SCALE GENOMIC DNA]</scope>
</reference>
<accession>A0AA85IVN9</accession>
<dbReference type="WBParaSite" id="TREG1_111460.1">
    <property type="protein sequence ID" value="TREG1_111460.1"/>
    <property type="gene ID" value="TREG1_111460"/>
</dbReference>
<reference evidence="3" key="2">
    <citation type="submission" date="2023-11" db="UniProtKB">
        <authorList>
            <consortium name="WormBaseParasite"/>
        </authorList>
    </citation>
    <scope>IDENTIFICATION</scope>
</reference>
<dbReference type="Proteomes" id="UP000050795">
    <property type="component" value="Unassembled WGS sequence"/>
</dbReference>
<sequence>MRNTDHCNNYSVEFTRMHLTEQLLLLTFVLVTICTLEVTGSVVYERIEKFYEDEKAWFEFAKNAMKTLLGKMCLLKKALHIIRS</sequence>
<proteinExistence type="predicted"/>
<dbReference type="AlphaFoldDB" id="A0AA85IVN9"/>
<name>A0AA85IVN9_TRIRE</name>
<keyword evidence="1" id="KW-0812">Transmembrane</keyword>